<protein>
    <submittedName>
        <fullName evidence="5">Lipoprotein LipO</fullName>
    </submittedName>
    <submittedName>
        <fullName evidence="6">Tat pathway signal sequence domain protein</fullName>
    </submittedName>
</protein>
<organism evidence="6 7">
    <name type="scientific">Streptomyces griseorubiginosus</name>
    <dbReference type="NCBI Taxonomy" id="67304"/>
    <lineage>
        <taxon>Bacteria</taxon>
        <taxon>Bacillati</taxon>
        <taxon>Actinomycetota</taxon>
        <taxon>Actinomycetes</taxon>
        <taxon>Kitasatosporales</taxon>
        <taxon>Streptomycetaceae</taxon>
        <taxon>Streptomyces</taxon>
    </lineage>
</organism>
<evidence type="ECO:0000256" key="4">
    <source>
        <dbReference type="ARBA" id="ARBA00022729"/>
    </source>
</evidence>
<reference evidence="5 8" key="2">
    <citation type="submission" date="2018-09" db="EMBL/GenBank/DDBJ databases">
        <title>Production of Trimethoprim by Streptomyces sp. 3E-1.</title>
        <authorList>
            <person name="Kang H.J."/>
            <person name="Kim S.B."/>
        </authorList>
    </citation>
    <scope>NUCLEOTIDE SEQUENCE [LARGE SCALE GENOMIC DNA]</scope>
    <source>
        <strain evidence="5 8">3E-1</strain>
    </source>
</reference>
<accession>A0A117P624</accession>
<evidence type="ECO:0000256" key="2">
    <source>
        <dbReference type="ARBA" id="ARBA00008520"/>
    </source>
</evidence>
<dbReference type="Proteomes" id="UP000054375">
    <property type="component" value="Unassembled WGS sequence"/>
</dbReference>
<dbReference type="GO" id="GO:0030313">
    <property type="term" value="C:cell envelope"/>
    <property type="evidence" value="ECO:0007669"/>
    <property type="project" value="UniProtKB-SubCell"/>
</dbReference>
<keyword evidence="4" id="KW-0732">Signal</keyword>
<proteinExistence type="inferred from homology"/>
<dbReference type="RefSeq" id="WP_062026700.1">
    <property type="nucleotide sequence ID" value="NZ_CP032427.1"/>
</dbReference>
<reference evidence="6 7" key="1">
    <citation type="submission" date="2015-10" db="EMBL/GenBank/DDBJ databases">
        <title>Draft genome sequence of Streptomyces griseorubiginosus DSM 40469, type strain for the species Streptomyces griseorubiginosus.</title>
        <authorList>
            <person name="Ruckert C."/>
            <person name="Winkler A."/>
            <person name="Kalinowski J."/>
            <person name="Kampfer P."/>
            <person name="Glaeser S."/>
        </authorList>
    </citation>
    <scope>NUCLEOTIDE SEQUENCE [LARGE SCALE GENOMIC DNA]</scope>
    <source>
        <strain evidence="6 7">DSM 40469</strain>
    </source>
</reference>
<dbReference type="Gene3D" id="3.40.190.10">
    <property type="entry name" value="Periplasmic binding protein-like II"/>
    <property type="match status" value="1"/>
</dbReference>
<dbReference type="PROSITE" id="PS51318">
    <property type="entry name" value="TAT"/>
    <property type="match status" value="1"/>
</dbReference>
<dbReference type="AlphaFoldDB" id="A0A117P624"/>
<dbReference type="SUPFAM" id="SSF53850">
    <property type="entry name" value="Periplasmic binding protein-like II"/>
    <property type="match status" value="1"/>
</dbReference>
<dbReference type="PANTHER" id="PTHR43649">
    <property type="entry name" value="ARABINOSE-BINDING PROTEIN-RELATED"/>
    <property type="match status" value="1"/>
</dbReference>
<dbReference type="InterPro" id="IPR006311">
    <property type="entry name" value="TAT_signal"/>
</dbReference>
<evidence type="ECO:0000256" key="3">
    <source>
        <dbReference type="ARBA" id="ARBA00022448"/>
    </source>
</evidence>
<accession>A0A101SB26</accession>
<dbReference type="Proteomes" id="UP000265765">
    <property type="component" value="Chromosome"/>
</dbReference>
<gene>
    <name evidence="5" type="primary">lipO_2</name>
    <name evidence="6" type="ORF">AQJ54_06310</name>
    <name evidence="5" type="ORF">DWG14_02389</name>
</gene>
<dbReference type="EMBL" id="LMWV01000003">
    <property type="protein sequence ID" value="KUN70671.1"/>
    <property type="molecule type" value="Genomic_DNA"/>
</dbReference>
<keyword evidence="5" id="KW-0449">Lipoprotein</keyword>
<dbReference type="InterPro" id="IPR050490">
    <property type="entry name" value="Bact_solute-bd_prot1"/>
</dbReference>
<sequence>MTPNAASSSAASSGPSRRSFLASTAVATAAVAGGMPLLAACGGSDSGSRDGTTSGKAADKMLPAYVASTVATPDLPSKNGSAAGYTGKVDLAALKTSVPKKLGTGAPIKIMSPFWGSPPKGDCAYYTALDAAAGTKITWQNQDGNTYGEKLGAVLASSSIPDMVVVPSWELVGKIANAVTAKFMDLSPYLAGDKVKKYPNLAAIPSDAWRMGIFGGALRGIPMPAATANWIAPLYRKDIFDKKGYTVPKSADEFLSWARDATSAKAKVWACDGNLTWSAWSFFGVRGSGPGGWDMGSDGKVTYRIEQPEYLEALEWVRKVFDAGLVHPDDKARTGDAGQRFTSGQILVWNTNLADWYGKASEQAQSNPSLKIDAMDLFGADGGNPKLYASSPATIWSLIRKGASKATIENALAAADFSAAPYGTKERMLVDYGVEGTHYTVKNGVPVKNDLGNSEVLNAWVMLAAPAAYYAHPDLPEIARKQVEWQQRMGAFMKKTSTFGMNIVEPTRYANLSSQFEQLEIDYVRGNRKLSDVQQAISTWKSSGGDKLRDWYKELIDKNGSGN</sequence>
<dbReference type="EMBL" id="CP032427">
    <property type="protein sequence ID" value="AYC38165.1"/>
    <property type="molecule type" value="Genomic_DNA"/>
</dbReference>
<dbReference type="KEGG" id="sge:DWG14_02389"/>
<keyword evidence="7" id="KW-1185">Reference proteome</keyword>
<name>A0A117P624_9ACTN</name>
<dbReference type="InterPro" id="IPR006059">
    <property type="entry name" value="SBP"/>
</dbReference>
<comment type="subcellular location">
    <subcellularLocation>
        <location evidence="1">Cell envelope</location>
    </subcellularLocation>
</comment>
<evidence type="ECO:0000313" key="8">
    <source>
        <dbReference type="Proteomes" id="UP000265765"/>
    </source>
</evidence>
<comment type="similarity">
    <text evidence="2">Belongs to the bacterial solute-binding protein 1 family.</text>
</comment>
<evidence type="ECO:0000313" key="7">
    <source>
        <dbReference type="Proteomes" id="UP000054375"/>
    </source>
</evidence>
<evidence type="ECO:0000313" key="6">
    <source>
        <dbReference type="EMBL" id="KUN70671.1"/>
    </source>
</evidence>
<dbReference type="Pfam" id="PF13416">
    <property type="entry name" value="SBP_bac_8"/>
    <property type="match status" value="1"/>
</dbReference>
<dbReference type="OrthoDB" id="2513152at2"/>
<evidence type="ECO:0000256" key="1">
    <source>
        <dbReference type="ARBA" id="ARBA00004196"/>
    </source>
</evidence>
<evidence type="ECO:0000313" key="5">
    <source>
        <dbReference type="EMBL" id="AYC38165.1"/>
    </source>
</evidence>
<dbReference type="GeneID" id="91281329"/>
<keyword evidence="3" id="KW-0813">Transport</keyword>
<dbReference type="PANTHER" id="PTHR43649:SF31">
    <property type="entry name" value="SN-GLYCEROL-3-PHOSPHATE-BINDING PERIPLASMIC PROTEIN UGPB"/>
    <property type="match status" value="1"/>
</dbReference>